<dbReference type="InterPro" id="IPR039559">
    <property type="entry name" value="AIM6_PI-PLC-like_dom"/>
</dbReference>
<dbReference type="OrthoDB" id="9794455at2"/>
<dbReference type="Proteomes" id="UP000295807">
    <property type="component" value="Unassembled WGS sequence"/>
</dbReference>
<dbReference type="Pfam" id="PF13653">
    <property type="entry name" value="GDPD_2"/>
    <property type="match status" value="1"/>
</dbReference>
<reference evidence="2 3" key="1">
    <citation type="submission" date="2019-03" db="EMBL/GenBank/DDBJ databases">
        <title>Genomic Encyclopedia of Type Strains, Phase IV (KMG-IV): sequencing the most valuable type-strain genomes for metagenomic binning, comparative biology and taxonomic classification.</title>
        <authorList>
            <person name="Goeker M."/>
        </authorList>
    </citation>
    <scope>NUCLEOTIDE SEQUENCE [LARGE SCALE GENOMIC DNA]</scope>
    <source>
        <strain evidence="2 3">DSM 21100</strain>
    </source>
</reference>
<dbReference type="SUPFAM" id="SSF51695">
    <property type="entry name" value="PLC-like phosphodiesterases"/>
    <property type="match status" value="1"/>
</dbReference>
<sequence>MIRATLYAGLPAFLFLAACGTQNDYTAANAHSHNDYEQDMPFEQAFHAGFGSVEADVFLRKGELFVAHDAADIRQDRTLNALYLKPIASSGNGRKLQLLIDLKTGADSTLPILEKQLAQYPGITAGSEAGKEAEVKVVISGSRPDPEKWAESPAFIYFDGRPGEEYSAAALEKTGLISDSFRNYTDWDGKQPMDGQVKEQLRKVVQNAHELGKPFRFWAVPDTPLAWELMTELGVDYINTDKIAALADWLKKPR</sequence>
<dbReference type="EMBL" id="SMAD01000003">
    <property type="protein sequence ID" value="TCS88267.1"/>
    <property type="molecule type" value="Genomic_DNA"/>
</dbReference>
<protein>
    <submittedName>
        <fullName evidence="2">Glycerophosphoryl diester phosphodiesterase</fullName>
    </submittedName>
</protein>
<dbReference type="InterPro" id="IPR017946">
    <property type="entry name" value="PLC-like_Pdiesterase_TIM-brl"/>
</dbReference>
<organism evidence="2 3">
    <name type="scientific">Anseongella ginsenosidimutans</name>
    <dbReference type="NCBI Taxonomy" id="496056"/>
    <lineage>
        <taxon>Bacteria</taxon>
        <taxon>Pseudomonadati</taxon>
        <taxon>Bacteroidota</taxon>
        <taxon>Sphingobacteriia</taxon>
        <taxon>Sphingobacteriales</taxon>
        <taxon>Sphingobacteriaceae</taxon>
        <taxon>Anseongella</taxon>
    </lineage>
</organism>
<proteinExistence type="predicted"/>
<dbReference type="RefSeq" id="WP_132128489.1">
    <property type="nucleotide sequence ID" value="NZ_CP042432.1"/>
</dbReference>
<dbReference type="GO" id="GO:0006629">
    <property type="term" value="P:lipid metabolic process"/>
    <property type="evidence" value="ECO:0007669"/>
    <property type="project" value="InterPro"/>
</dbReference>
<dbReference type="PROSITE" id="PS51257">
    <property type="entry name" value="PROKAR_LIPOPROTEIN"/>
    <property type="match status" value="1"/>
</dbReference>
<feature type="signal peptide" evidence="1">
    <location>
        <begin position="1"/>
        <end position="23"/>
    </location>
</feature>
<comment type="caution">
    <text evidence="2">The sequence shown here is derived from an EMBL/GenBank/DDBJ whole genome shotgun (WGS) entry which is preliminary data.</text>
</comment>
<dbReference type="GO" id="GO:0008081">
    <property type="term" value="F:phosphoric diester hydrolase activity"/>
    <property type="evidence" value="ECO:0007669"/>
    <property type="project" value="InterPro"/>
</dbReference>
<evidence type="ECO:0000313" key="2">
    <source>
        <dbReference type="EMBL" id="TCS88267.1"/>
    </source>
</evidence>
<keyword evidence="3" id="KW-1185">Reference proteome</keyword>
<evidence type="ECO:0000256" key="1">
    <source>
        <dbReference type="SAM" id="SignalP"/>
    </source>
</evidence>
<keyword evidence="1" id="KW-0732">Signal</keyword>
<feature type="chain" id="PRO_5020955340" evidence="1">
    <location>
        <begin position="24"/>
        <end position="254"/>
    </location>
</feature>
<gene>
    <name evidence="2" type="ORF">EDD80_103129</name>
</gene>
<evidence type="ECO:0000313" key="3">
    <source>
        <dbReference type="Proteomes" id="UP000295807"/>
    </source>
</evidence>
<dbReference type="AlphaFoldDB" id="A0A4R3KTD5"/>
<name>A0A4R3KTD5_9SPHI</name>
<dbReference type="CDD" id="cd08577">
    <property type="entry name" value="PI-PLCc_GDPD_SF_unchar3"/>
    <property type="match status" value="1"/>
</dbReference>
<dbReference type="Gene3D" id="3.20.20.190">
    <property type="entry name" value="Phosphatidylinositol (PI) phosphodiesterase"/>
    <property type="match status" value="1"/>
</dbReference>
<accession>A0A4R3KTD5</accession>